<accession>A0A1I9KKB4</accession>
<proteinExistence type="predicted"/>
<evidence type="ECO:0000313" key="2">
    <source>
        <dbReference type="Proteomes" id="UP000223158"/>
    </source>
</evidence>
<sequence>MSYCIYLEAKIQDVDKWIEMGDDFSITYNLRDMFVESVGSSPKDWNGMIARDLEPKLRKAIMDINSKPLFYQQFEAENGWGTIEGCLNFMRELSENCAEYPYATVREE</sequence>
<dbReference type="EMBL" id="KU052488">
    <property type="protein sequence ID" value="ALY06888.1"/>
    <property type="molecule type" value="Genomic_DNA"/>
</dbReference>
<reference evidence="1 2" key="1">
    <citation type="submission" date="2015-11" db="EMBL/GenBank/DDBJ databases">
        <title>Lactobacillus brevis bacteriophage SA-C12: a mosaic Myoviridae member.</title>
        <authorList>
            <person name="Mahony J."/>
        </authorList>
    </citation>
    <scope>NUCLEOTIDE SEQUENCE [LARGE SCALE GENOMIC DNA]</scope>
</reference>
<dbReference type="Proteomes" id="UP000223158">
    <property type="component" value="Segment"/>
</dbReference>
<keyword evidence="2" id="KW-1185">Reference proteome</keyword>
<protein>
    <submittedName>
        <fullName evidence="1">Deoxyribonuclease NucA/NucB</fullName>
    </submittedName>
</protein>
<evidence type="ECO:0000313" key="1">
    <source>
        <dbReference type="EMBL" id="ALY06888.1"/>
    </source>
</evidence>
<gene>
    <name evidence="1" type="ORF">SAC12_067</name>
</gene>
<name>A0A1I9KKB4_9CAUD</name>
<organism evidence="1 2">
    <name type="scientific">Lactobacillus phage SA-C12</name>
    <dbReference type="NCBI Taxonomy" id="1755697"/>
    <lineage>
        <taxon>Viruses</taxon>
        <taxon>Duplodnaviria</taxon>
        <taxon>Heunggongvirae</taxon>
        <taxon>Uroviricota</taxon>
        <taxon>Caudoviricetes</taxon>
        <taxon>Tybeckvirinae</taxon>
        <taxon>Lenusvirus</taxon>
        <taxon>Lenusvirus SAC12</taxon>
    </lineage>
</organism>